<dbReference type="RefSeq" id="WP_305937649.1">
    <property type="nucleotide sequence ID" value="NZ_CP132191.1"/>
</dbReference>
<evidence type="ECO:0000313" key="2">
    <source>
        <dbReference type="EMBL" id="WLP85212.1"/>
    </source>
</evidence>
<evidence type="ECO:0000256" key="1">
    <source>
        <dbReference type="SAM" id="MobiDB-lite"/>
    </source>
</evidence>
<feature type="region of interest" description="Disordered" evidence="1">
    <location>
        <begin position="176"/>
        <end position="199"/>
    </location>
</feature>
<organism evidence="2 3">
    <name type="scientific">Mycoplasma seminis</name>
    <dbReference type="NCBI Taxonomy" id="512749"/>
    <lineage>
        <taxon>Bacteria</taxon>
        <taxon>Bacillati</taxon>
        <taxon>Mycoplasmatota</taxon>
        <taxon>Mollicutes</taxon>
        <taxon>Mycoplasmataceae</taxon>
        <taxon>Mycoplasma</taxon>
    </lineage>
</organism>
<reference evidence="2" key="1">
    <citation type="submission" date="2023-08" db="EMBL/GenBank/DDBJ databases">
        <title>Complete genome sequence of Mycoplasma seminis 2200.</title>
        <authorList>
            <person name="Spergser J."/>
        </authorList>
    </citation>
    <scope>NUCLEOTIDE SEQUENCE [LARGE SCALE GENOMIC DNA]</scope>
    <source>
        <strain evidence="2">2200</strain>
    </source>
</reference>
<protein>
    <submittedName>
        <fullName evidence="2">Uncharacterized protein</fullName>
    </submittedName>
</protein>
<dbReference type="Proteomes" id="UP001237011">
    <property type="component" value="Chromosome"/>
</dbReference>
<dbReference type="EMBL" id="CP132191">
    <property type="protein sequence ID" value="WLP85212.1"/>
    <property type="molecule type" value="Genomic_DNA"/>
</dbReference>
<gene>
    <name evidence="2" type="ORF">Q8852_02730</name>
</gene>
<sequence>MNKRRLNKEIKTLEELKLYRKWNINFAIRDLDKEHKDLNEKFIEAIHFLYWLKTFSTPSDEILQDELNDVDYSLKNYDNVVDIIDNFQYFCKNYDCYAKEFFNKYIKKSDDKKTVEEEWKKFTSSSTRSRLNVLYNNDVLILYQLSKIKDLDNEAYILELEKMNINKDILDRNQIQDNENAEKTVQDDETKEENSSSRM</sequence>
<feature type="compositionally biased region" description="Basic and acidic residues" evidence="1">
    <location>
        <begin position="180"/>
        <end position="199"/>
    </location>
</feature>
<evidence type="ECO:0000313" key="3">
    <source>
        <dbReference type="Proteomes" id="UP001237011"/>
    </source>
</evidence>
<name>A0ABY9H9K5_9MOLU</name>
<accession>A0ABY9H9K5</accession>
<proteinExistence type="predicted"/>
<keyword evidence="3" id="KW-1185">Reference proteome</keyword>